<evidence type="ECO:0000313" key="2">
    <source>
        <dbReference type="Proteomes" id="UP000031036"/>
    </source>
</evidence>
<protein>
    <recommendedName>
        <fullName evidence="3">DUF148 domain-containing protein</fullName>
    </recommendedName>
</protein>
<gene>
    <name evidence="1" type="ORF">Tcan_09574</name>
</gene>
<dbReference type="AlphaFoldDB" id="A0A0B2VAF1"/>
<reference evidence="1 2" key="1">
    <citation type="submission" date="2014-11" db="EMBL/GenBank/DDBJ databases">
        <title>Genetic blueprint of the zoonotic pathogen Toxocara canis.</title>
        <authorList>
            <person name="Zhu X.-Q."/>
            <person name="Korhonen P.K."/>
            <person name="Cai H."/>
            <person name="Young N.D."/>
            <person name="Nejsum P."/>
            <person name="von Samson-Himmelstjerna G."/>
            <person name="Boag P.R."/>
            <person name="Tan P."/>
            <person name="Li Q."/>
            <person name="Min J."/>
            <person name="Yang Y."/>
            <person name="Wang X."/>
            <person name="Fang X."/>
            <person name="Hall R.S."/>
            <person name="Hofmann A."/>
            <person name="Sternberg P.W."/>
            <person name="Jex A.R."/>
            <person name="Gasser R.B."/>
        </authorList>
    </citation>
    <scope>NUCLEOTIDE SEQUENCE [LARGE SCALE GENOMIC DNA]</scope>
    <source>
        <strain evidence="1">PN_DK_2014</strain>
    </source>
</reference>
<accession>A0A0B2VAF1</accession>
<evidence type="ECO:0000313" key="1">
    <source>
        <dbReference type="EMBL" id="KHN80461.1"/>
    </source>
</evidence>
<sequence>MQKQLEQWAKDQGGDIYDKFNKYVEEKKENRDNIEKSIQELFDGTSKFIEDIKNTMNDMGLTRGEEREKDNAQAHDNYYFDSKYFQLFNLTQQSNWTVVALATKCKVPAEFADKLL</sequence>
<organism evidence="1 2">
    <name type="scientific">Toxocara canis</name>
    <name type="common">Canine roundworm</name>
    <dbReference type="NCBI Taxonomy" id="6265"/>
    <lineage>
        <taxon>Eukaryota</taxon>
        <taxon>Metazoa</taxon>
        <taxon>Ecdysozoa</taxon>
        <taxon>Nematoda</taxon>
        <taxon>Chromadorea</taxon>
        <taxon>Rhabditida</taxon>
        <taxon>Spirurina</taxon>
        <taxon>Ascaridomorpha</taxon>
        <taxon>Ascaridoidea</taxon>
        <taxon>Toxocaridae</taxon>
        <taxon>Toxocara</taxon>
    </lineage>
</organism>
<name>A0A0B2VAF1_TOXCA</name>
<dbReference type="Proteomes" id="UP000031036">
    <property type="component" value="Unassembled WGS sequence"/>
</dbReference>
<evidence type="ECO:0008006" key="3">
    <source>
        <dbReference type="Google" id="ProtNLM"/>
    </source>
</evidence>
<proteinExistence type="predicted"/>
<dbReference type="EMBL" id="JPKZ01001740">
    <property type="protein sequence ID" value="KHN80461.1"/>
    <property type="molecule type" value="Genomic_DNA"/>
</dbReference>
<dbReference type="OrthoDB" id="5867022at2759"/>
<comment type="caution">
    <text evidence="1">The sequence shown here is derived from an EMBL/GenBank/DDBJ whole genome shotgun (WGS) entry which is preliminary data.</text>
</comment>
<keyword evidence="2" id="KW-1185">Reference proteome</keyword>